<protein>
    <submittedName>
        <fullName evidence="2">Uncharacterized protein</fullName>
    </submittedName>
</protein>
<evidence type="ECO:0000256" key="1">
    <source>
        <dbReference type="SAM" id="MobiDB-lite"/>
    </source>
</evidence>
<name>A0ABN9WED6_9DINO</name>
<feature type="compositionally biased region" description="Low complexity" evidence="1">
    <location>
        <begin position="448"/>
        <end position="467"/>
    </location>
</feature>
<feature type="region of interest" description="Disordered" evidence="1">
    <location>
        <begin position="418"/>
        <end position="517"/>
    </location>
</feature>
<evidence type="ECO:0000313" key="2">
    <source>
        <dbReference type="EMBL" id="CAK0884696.1"/>
    </source>
</evidence>
<feature type="compositionally biased region" description="Basic and acidic residues" evidence="1">
    <location>
        <begin position="497"/>
        <end position="509"/>
    </location>
</feature>
<feature type="compositionally biased region" description="Basic and acidic residues" evidence="1">
    <location>
        <begin position="562"/>
        <end position="590"/>
    </location>
</feature>
<reference evidence="2" key="1">
    <citation type="submission" date="2023-10" db="EMBL/GenBank/DDBJ databases">
        <authorList>
            <person name="Chen Y."/>
            <person name="Shah S."/>
            <person name="Dougan E. K."/>
            <person name="Thang M."/>
            <person name="Chan C."/>
        </authorList>
    </citation>
    <scope>NUCLEOTIDE SEQUENCE [LARGE SCALE GENOMIC DNA]</scope>
</reference>
<feature type="compositionally biased region" description="Low complexity" evidence="1">
    <location>
        <begin position="429"/>
        <end position="438"/>
    </location>
</feature>
<feature type="region of interest" description="Disordered" evidence="1">
    <location>
        <begin position="557"/>
        <end position="590"/>
    </location>
</feature>
<accession>A0ABN9WED6</accession>
<keyword evidence="3" id="KW-1185">Reference proteome</keyword>
<organism evidence="2 3">
    <name type="scientific">Prorocentrum cordatum</name>
    <dbReference type="NCBI Taxonomy" id="2364126"/>
    <lineage>
        <taxon>Eukaryota</taxon>
        <taxon>Sar</taxon>
        <taxon>Alveolata</taxon>
        <taxon>Dinophyceae</taxon>
        <taxon>Prorocentrales</taxon>
        <taxon>Prorocentraceae</taxon>
        <taxon>Prorocentrum</taxon>
    </lineage>
</organism>
<sequence>MANCEPMCHGTGVVYQYGNQYRAGRNAICYLLEKLGGLQIRFSTLTATAKPAKRATEWDKKQEGHRYIEKKGPKSNNSNQFMEFADKEINDPQSKIYGWEEPRVVQALRNHASGRINAKHRSVWVLTLKDFEPWFINEVLVKILPTLHRNGVLWIGKTRVGKSTTSKTLAFLMSMLEIDALEGDDREGAPEPSIVTANHFDFFKGEPVERAPPAVFDDGGLHKQDASVLKAFLNPSEEDSTLWARWGSSTFAPGAPRQAVNNSYDNALEKRMVADWRQGKLMVITIQQLMALIAPSLKQITEEEDMKALLARSHVVVTTDTRVHFCLASDEFPEDGVVPFYTYSKKSKPDLFNYSPEARACCGRHKDDPTSPNNYPSDFKEKAEWSLNFAKRLMCGEQVPTVSTTRGTSLFGEPVHRVQPEAAPPPAGAPAAPMAAEAAPEEAPPAVQPEAALTPAGAPAAPMAAEAAPEEGPPAKRAKAGAQGGRAAPPDPFAGGFRRDRLGGDRGDYEGEEEPPLGAPAQEIERLWGLHQAGGITLAKFNVLKRSAISEGFKALQKGAPAKKEDRSAKREQMPRAPIKRDPTEGAAKREVFEAKPVDKETIQGLFPGSGSAEVGRRLRGVIGIARSLTSGRLSCAPFGREHGCPFWQRVTGDSFARPQSAALLLSPQQAPWRSTRTRTE</sequence>
<proteinExistence type="predicted"/>
<comment type="caution">
    <text evidence="2">The sequence shown here is derived from an EMBL/GenBank/DDBJ whole genome shotgun (WGS) entry which is preliminary data.</text>
</comment>
<dbReference type="Proteomes" id="UP001189429">
    <property type="component" value="Unassembled WGS sequence"/>
</dbReference>
<evidence type="ECO:0000313" key="3">
    <source>
        <dbReference type="Proteomes" id="UP001189429"/>
    </source>
</evidence>
<gene>
    <name evidence="2" type="ORF">PCOR1329_LOCUS66523</name>
</gene>
<dbReference type="EMBL" id="CAUYUJ010018576">
    <property type="protein sequence ID" value="CAK0884696.1"/>
    <property type="molecule type" value="Genomic_DNA"/>
</dbReference>